<name>A0A7W8D0U0_9FIRM</name>
<feature type="binding site" evidence="14">
    <location>
        <position position="143"/>
    </location>
    <ligand>
        <name>FMN</name>
        <dbReference type="ChEBI" id="CHEBI:58210"/>
    </ligand>
</feature>
<feature type="domain" description="DUS-like FMN-binding" evidence="15">
    <location>
        <begin position="17"/>
        <end position="316"/>
    </location>
</feature>
<gene>
    <name evidence="16" type="ORF">HNQ43_000660</name>
</gene>
<comment type="catalytic activity">
    <reaction evidence="10">
        <text>a 5,6-dihydrouridine in tRNA + NADP(+) = a uridine in tRNA + NADPH + H(+)</text>
        <dbReference type="Rhea" id="RHEA:23624"/>
        <dbReference type="Rhea" id="RHEA-COMP:13339"/>
        <dbReference type="Rhea" id="RHEA-COMP:13887"/>
        <dbReference type="ChEBI" id="CHEBI:15378"/>
        <dbReference type="ChEBI" id="CHEBI:57783"/>
        <dbReference type="ChEBI" id="CHEBI:58349"/>
        <dbReference type="ChEBI" id="CHEBI:65315"/>
        <dbReference type="ChEBI" id="CHEBI:74443"/>
    </reaction>
</comment>
<comment type="function">
    <text evidence="2 12">Catalyzes the synthesis of 5,6-dihydrouridine (D), a modified base found in the D-loop of most tRNAs, via the reduction of the C5-C6 double bond in target uridines.</text>
</comment>
<dbReference type="GO" id="GO:0050660">
    <property type="term" value="F:flavin adenine dinucleotide binding"/>
    <property type="evidence" value="ECO:0007669"/>
    <property type="project" value="InterPro"/>
</dbReference>
<feature type="binding site" evidence="14">
    <location>
        <position position="73"/>
    </location>
    <ligand>
        <name>FMN</name>
        <dbReference type="ChEBI" id="CHEBI:58210"/>
    </ligand>
</feature>
<evidence type="ECO:0000256" key="8">
    <source>
        <dbReference type="ARBA" id="ARBA00022884"/>
    </source>
</evidence>
<dbReference type="PANTHER" id="PTHR45846">
    <property type="entry name" value="TRNA-DIHYDROURIDINE(47) SYNTHASE [NAD(P)(+)]-LIKE"/>
    <property type="match status" value="1"/>
</dbReference>
<evidence type="ECO:0000256" key="10">
    <source>
        <dbReference type="ARBA" id="ARBA00048205"/>
    </source>
</evidence>
<dbReference type="Proteomes" id="UP000521313">
    <property type="component" value="Unassembled WGS sequence"/>
</dbReference>
<dbReference type="InterPro" id="IPR018517">
    <property type="entry name" value="tRNA_hU_synthase_CS"/>
</dbReference>
<dbReference type="Gene3D" id="3.20.20.70">
    <property type="entry name" value="Aldolase class I"/>
    <property type="match status" value="1"/>
</dbReference>
<feature type="binding site" evidence="14">
    <location>
        <begin position="228"/>
        <end position="229"/>
    </location>
    <ligand>
        <name>FMN</name>
        <dbReference type="ChEBI" id="CHEBI:58210"/>
    </ligand>
</feature>
<dbReference type="EMBL" id="JACHHD010000005">
    <property type="protein sequence ID" value="MBB5184619.1"/>
    <property type="molecule type" value="Genomic_DNA"/>
</dbReference>
<dbReference type="RefSeq" id="WP_183374731.1">
    <property type="nucleotide sequence ID" value="NZ_JACHHD010000005.1"/>
</dbReference>
<dbReference type="Pfam" id="PF01207">
    <property type="entry name" value="Dus"/>
    <property type="match status" value="1"/>
</dbReference>
<evidence type="ECO:0000259" key="15">
    <source>
        <dbReference type="Pfam" id="PF01207"/>
    </source>
</evidence>
<evidence type="ECO:0000256" key="14">
    <source>
        <dbReference type="PIRSR" id="PIRSR006621-2"/>
    </source>
</evidence>
<evidence type="ECO:0000256" key="9">
    <source>
        <dbReference type="ARBA" id="ARBA00023002"/>
    </source>
</evidence>
<evidence type="ECO:0000256" key="4">
    <source>
        <dbReference type="ARBA" id="ARBA00022630"/>
    </source>
</evidence>
<evidence type="ECO:0000256" key="12">
    <source>
        <dbReference type="PIRNR" id="PIRNR006621"/>
    </source>
</evidence>
<dbReference type="InterPro" id="IPR001269">
    <property type="entry name" value="DUS_fam"/>
</dbReference>
<keyword evidence="9 12" id="KW-0560">Oxidoreductase</keyword>
<keyword evidence="4 12" id="KW-0285">Flavoprotein</keyword>
<dbReference type="InterPro" id="IPR035587">
    <property type="entry name" value="DUS-like_FMN-bd"/>
</dbReference>
<evidence type="ECO:0000256" key="3">
    <source>
        <dbReference type="ARBA" id="ARBA00022555"/>
    </source>
</evidence>
<evidence type="ECO:0000256" key="2">
    <source>
        <dbReference type="ARBA" id="ARBA00002790"/>
    </source>
</evidence>
<dbReference type="Gene3D" id="1.10.1200.80">
    <property type="entry name" value="Putative flavin oxidoreducatase, domain 2"/>
    <property type="match status" value="1"/>
</dbReference>
<keyword evidence="5 12" id="KW-0288">FMN</keyword>
<dbReference type="GO" id="GO:0017150">
    <property type="term" value="F:tRNA dihydrouridine synthase activity"/>
    <property type="evidence" value="ECO:0007669"/>
    <property type="project" value="InterPro"/>
</dbReference>
<feature type="binding site" evidence="14">
    <location>
        <position position="173"/>
    </location>
    <ligand>
        <name>FMN</name>
        <dbReference type="ChEBI" id="CHEBI:58210"/>
    </ligand>
</feature>
<evidence type="ECO:0000313" key="16">
    <source>
        <dbReference type="EMBL" id="MBB5184619.1"/>
    </source>
</evidence>
<organism evidence="16 17">
    <name type="scientific">Faecalicoccus acidiformans</name>
    <dbReference type="NCBI Taxonomy" id="915173"/>
    <lineage>
        <taxon>Bacteria</taxon>
        <taxon>Bacillati</taxon>
        <taxon>Bacillota</taxon>
        <taxon>Erysipelotrichia</taxon>
        <taxon>Erysipelotrichales</taxon>
        <taxon>Erysipelotrichaceae</taxon>
        <taxon>Faecalicoccus</taxon>
    </lineage>
</organism>
<dbReference type="NCBIfam" id="TIGR00737">
    <property type="entry name" value="nifR3_yhdG"/>
    <property type="match status" value="1"/>
</dbReference>
<evidence type="ECO:0000256" key="6">
    <source>
        <dbReference type="ARBA" id="ARBA00022694"/>
    </source>
</evidence>
<evidence type="ECO:0000313" key="17">
    <source>
        <dbReference type="Proteomes" id="UP000521313"/>
    </source>
</evidence>
<dbReference type="AlphaFoldDB" id="A0A7W8D0U0"/>
<sequence length="328" mass="36708">MKGFEIGSVKIDNPVIVAPLAGVSNIAFRRIAKKFGAALVCNEMVSDKALYYASQKTFEMCTCDPGEHPVSFQLFGHDEESVLFGARYLDQNTECDIIDFNMGCPVNKVIKAKAGSYLMKDIEYAKELMTKVVRTVSKPVTVKMRIGFDKDHINCVELAQALEAAGVQAVTVHGRTRSQMYEGNADWSYIKKVKEAVSIPVIGNGDVRSVEDFHRMMKETGCDAVMIGRGIIGNPFLIQECVDSLTGARHEYSIEDRIEICLEHAQGLIQTKSETVAMKEMRGLASWYLKGLPCAKMFKNQCSSLESYQDLVRILQEYKNRLDEYEGH</sequence>
<comment type="cofactor">
    <cofactor evidence="1 12 14">
        <name>FMN</name>
        <dbReference type="ChEBI" id="CHEBI:58210"/>
    </cofactor>
</comment>
<proteinExistence type="inferred from homology"/>
<protein>
    <recommendedName>
        <fullName evidence="12">tRNA-dihydrouridine synthase</fullName>
        <ecNumber evidence="12">1.3.1.-</ecNumber>
    </recommendedName>
</protein>
<dbReference type="PANTHER" id="PTHR45846:SF1">
    <property type="entry name" value="TRNA-DIHYDROURIDINE(47) SYNTHASE [NAD(P)(+)]-LIKE"/>
    <property type="match status" value="1"/>
</dbReference>
<evidence type="ECO:0000256" key="7">
    <source>
        <dbReference type="ARBA" id="ARBA00022857"/>
    </source>
</evidence>
<reference evidence="16 17" key="1">
    <citation type="submission" date="2020-08" db="EMBL/GenBank/DDBJ databases">
        <title>Genomic Encyclopedia of Type Strains, Phase IV (KMG-IV): sequencing the most valuable type-strain genomes for metagenomic binning, comparative biology and taxonomic classification.</title>
        <authorList>
            <person name="Goeker M."/>
        </authorList>
    </citation>
    <scope>NUCLEOTIDE SEQUENCE [LARGE SCALE GENOMIC DNA]</scope>
    <source>
        <strain evidence="16 17">DSM 26963</strain>
    </source>
</reference>
<dbReference type="GO" id="GO:0000049">
    <property type="term" value="F:tRNA binding"/>
    <property type="evidence" value="ECO:0007669"/>
    <property type="project" value="UniProtKB-KW"/>
</dbReference>
<keyword evidence="8" id="KW-0694">RNA-binding</keyword>
<comment type="catalytic activity">
    <reaction evidence="11">
        <text>a 5,6-dihydrouridine in tRNA + NAD(+) = a uridine in tRNA + NADH + H(+)</text>
        <dbReference type="Rhea" id="RHEA:54452"/>
        <dbReference type="Rhea" id="RHEA-COMP:13339"/>
        <dbReference type="Rhea" id="RHEA-COMP:13887"/>
        <dbReference type="ChEBI" id="CHEBI:15378"/>
        <dbReference type="ChEBI" id="CHEBI:57540"/>
        <dbReference type="ChEBI" id="CHEBI:57945"/>
        <dbReference type="ChEBI" id="CHEBI:65315"/>
        <dbReference type="ChEBI" id="CHEBI:74443"/>
    </reaction>
</comment>
<comment type="caution">
    <text evidence="16">The sequence shown here is derived from an EMBL/GenBank/DDBJ whole genome shotgun (WGS) entry which is preliminary data.</text>
</comment>
<keyword evidence="7" id="KW-0521">NADP</keyword>
<feature type="active site" description="Proton donor" evidence="13">
    <location>
        <position position="104"/>
    </location>
</feature>
<dbReference type="CDD" id="cd02801">
    <property type="entry name" value="DUS_like_FMN"/>
    <property type="match status" value="1"/>
</dbReference>
<dbReference type="SUPFAM" id="SSF51395">
    <property type="entry name" value="FMN-linked oxidoreductases"/>
    <property type="match status" value="1"/>
</dbReference>
<dbReference type="InterPro" id="IPR004652">
    <property type="entry name" value="DusB-like"/>
</dbReference>
<dbReference type="EC" id="1.3.1.-" evidence="12"/>
<dbReference type="InterPro" id="IPR013785">
    <property type="entry name" value="Aldolase_TIM"/>
</dbReference>
<keyword evidence="14" id="KW-0547">Nucleotide-binding</keyword>
<comment type="similarity">
    <text evidence="12">Belongs to the dus family.</text>
</comment>
<accession>A0A7W8D0U0</accession>
<dbReference type="PIRSF" id="PIRSF006621">
    <property type="entry name" value="Dus"/>
    <property type="match status" value="1"/>
</dbReference>
<keyword evidence="3" id="KW-0820">tRNA-binding</keyword>
<evidence type="ECO:0000256" key="1">
    <source>
        <dbReference type="ARBA" id="ARBA00001917"/>
    </source>
</evidence>
<evidence type="ECO:0000256" key="13">
    <source>
        <dbReference type="PIRSR" id="PIRSR006621-1"/>
    </source>
</evidence>
<dbReference type="InterPro" id="IPR024036">
    <property type="entry name" value="tRNA-dHydroUridine_Synthase_C"/>
</dbReference>
<keyword evidence="6 12" id="KW-0819">tRNA processing</keyword>
<dbReference type="PROSITE" id="PS01136">
    <property type="entry name" value="UPF0034"/>
    <property type="match status" value="1"/>
</dbReference>
<evidence type="ECO:0000256" key="11">
    <source>
        <dbReference type="ARBA" id="ARBA00048802"/>
    </source>
</evidence>
<evidence type="ECO:0000256" key="5">
    <source>
        <dbReference type="ARBA" id="ARBA00022643"/>
    </source>
</evidence>